<dbReference type="EMBL" id="FMYK01000001">
    <property type="protein sequence ID" value="SDB86313.1"/>
    <property type="molecule type" value="Genomic_DNA"/>
</dbReference>
<keyword evidence="4" id="KW-1185">Reference proteome</keyword>
<evidence type="ECO:0000256" key="1">
    <source>
        <dbReference type="SAM" id="SignalP"/>
    </source>
</evidence>
<feature type="domain" description="YARHG" evidence="2">
    <location>
        <begin position="136"/>
        <end position="218"/>
    </location>
</feature>
<dbReference type="InterPro" id="IPR025582">
    <property type="entry name" value="YARHG_dom"/>
</dbReference>
<dbReference type="Gene3D" id="1.20.58.1690">
    <property type="match status" value="1"/>
</dbReference>
<feature type="chain" id="PRO_5017323856" evidence="1">
    <location>
        <begin position="30"/>
        <end position="227"/>
    </location>
</feature>
<protein>
    <submittedName>
        <fullName evidence="3">YARHG domain-containing protein</fullName>
    </submittedName>
</protein>
<dbReference type="OrthoDB" id="105971at2"/>
<dbReference type="Proteomes" id="UP000242317">
    <property type="component" value="Unassembled WGS sequence"/>
</dbReference>
<accession>A0A1G6GWP6</accession>
<keyword evidence="1" id="KW-0732">Signal</keyword>
<feature type="signal peptide" evidence="1">
    <location>
        <begin position="1"/>
        <end position="29"/>
    </location>
</feature>
<dbReference type="InterPro" id="IPR038434">
    <property type="entry name" value="YARHG_sf"/>
</dbReference>
<evidence type="ECO:0000313" key="4">
    <source>
        <dbReference type="Proteomes" id="UP000242317"/>
    </source>
</evidence>
<name>A0A1G6GWP6_9GAMM</name>
<evidence type="ECO:0000259" key="2">
    <source>
        <dbReference type="SMART" id="SM01324"/>
    </source>
</evidence>
<evidence type="ECO:0000313" key="3">
    <source>
        <dbReference type="EMBL" id="SDB86313.1"/>
    </source>
</evidence>
<dbReference type="AlphaFoldDB" id="A0A1G6GWP6"/>
<reference evidence="4" key="1">
    <citation type="submission" date="2016-09" db="EMBL/GenBank/DDBJ databases">
        <authorList>
            <person name="Varghese N."/>
            <person name="Submissions S."/>
        </authorList>
    </citation>
    <scope>NUCLEOTIDE SEQUENCE [LARGE SCALE GENOMIC DNA]</scope>
    <source>
        <strain evidence="4">ANC 3699</strain>
    </source>
</reference>
<proteinExistence type="predicted"/>
<dbReference type="SMART" id="SM01324">
    <property type="entry name" value="YARHG"/>
    <property type="match status" value="1"/>
</dbReference>
<dbReference type="RefSeq" id="WP_092615456.1">
    <property type="nucleotide sequence ID" value="NZ_FMYK01000001.1"/>
</dbReference>
<organism evidence="3 4">
    <name type="scientific">Acinetobacter marinus</name>
    <dbReference type="NCBI Taxonomy" id="281375"/>
    <lineage>
        <taxon>Bacteria</taxon>
        <taxon>Pseudomonadati</taxon>
        <taxon>Pseudomonadota</taxon>
        <taxon>Gammaproteobacteria</taxon>
        <taxon>Moraxellales</taxon>
        <taxon>Moraxellaceae</taxon>
        <taxon>Acinetobacter</taxon>
    </lineage>
</organism>
<dbReference type="Pfam" id="PF13308">
    <property type="entry name" value="YARHG"/>
    <property type="match status" value="1"/>
</dbReference>
<sequence>MNKTYSTNKQRILSVLSLFVLSASTTVMAKVPQIADSWTGRYSDQKISLFFKQKGETVTGYSLLSGKRTNFKGKIVPQQSNYRLTLTEQGQGASVGKFVLDYKNNGSDMDGQWISSQAKVKPRFFRLNAQQCGYSDEIGYFPIASKKPLTDEYLQVPLGQLQHMRNEIYARHGYAFQSKEWARTFAGYEAYMPCYTNVDNKLSKVEKENIRRIKLVEPYAEDVDWGR</sequence>
<gene>
    <name evidence="3" type="ORF">SAMN05421749_101500</name>
</gene>